<dbReference type="Proteomes" id="UP000307749">
    <property type="component" value="Unassembled WGS sequence"/>
</dbReference>
<dbReference type="InterPro" id="IPR026634">
    <property type="entry name" value="TPST-like"/>
</dbReference>
<dbReference type="InterPro" id="IPR011990">
    <property type="entry name" value="TPR-like_helical_dom_sf"/>
</dbReference>
<dbReference type="Pfam" id="PF14559">
    <property type="entry name" value="TPR_19"/>
    <property type="match status" value="2"/>
</dbReference>
<evidence type="ECO:0000256" key="1">
    <source>
        <dbReference type="ARBA" id="ARBA00022679"/>
    </source>
</evidence>
<dbReference type="STRING" id="993689.GCA_002077135_01382"/>
<dbReference type="AlphaFoldDB" id="A0A4S3KLN2"/>
<evidence type="ECO:0000313" key="3">
    <source>
        <dbReference type="Proteomes" id="UP000307749"/>
    </source>
</evidence>
<dbReference type="Gene3D" id="1.25.40.10">
    <property type="entry name" value="Tetratricopeptide repeat domain"/>
    <property type="match status" value="2"/>
</dbReference>
<dbReference type="Pfam" id="PF13469">
    <property type="entry name" value="Sulfotransfer_3"/>
    <property type="match status" value="1"/>
</dbReference>
<reference evidence="2 3" key="1">
    <citation type="submission" date="2017-02" db="EMBL/GenBank/DDBJ databases">
        <title>Whole genome sequencing of Metallibacterium scheffleri DSM 24874 (T).</title>
        <authorList>
            <person name="Kumar S."/>
            <person name="Patil P."/>
            <person name="Patil P.B."/>
        </authorList>
    </citation>
    <scope>NUCLEOTIDE SEQUENCE [LARGE SCALE GENOMIC DNA]</scope>
    <source>
        <strain evidence="2 3">DSM 24874</strain>
    </source>
</reference>
<comment type="caution">
    <text evidence="2">The sequence shown here is derived from an EMBL/GenBank/DDBJ whole genome shotgun (WGS) entry which is preliminary data.</text>
</comment>
<dbReference type="PANTHER" id="PTHR12788">
    <property type="entry name" value="PROTEIN-TYROSINE SULFOTRANSFERASE 2"/>
    <property type="match status" value="1"/>
</dbReference>
<name>A0A4S3KLN2_9GAMM</name>
<dbReference type="GO" id="GO:0008476">
    <property type="term" value="F:protein-tyrosine sulfotransferase activity"/>
    <property type="evidence" value="ECO:0007669"/>
    <property type="project" value="InterPro"/>
</dbReference>
<keyword evidence="1 2" id="KW-0808">Transferase</keyword>
<dbReference type="SMART" id="SM00028">
    <property type="entry name" value="TPR"/>
    <property type="match status" value="4"/>
</dbReference>
<proteinExistence type="predicted"/>
<organism evidence="2 3">
    <name type="scientific">Metallibacterium scheffleri</name>
    <dbReference type="NCBI Taxonomy" id="993689"/>
    <lineage>
        <taxon>Bacteria</taxon>
        <taxon>Pseudomonadati</taxon>
        <taxon>Pseudomonadota</taxon>
        <taxon>Gammaproteobacteria</taxon>
        <taxon>Lysobacterales</taxon>
        <taxon>Rhodanobacteraceae</taxon>
        <taxon>Metallibacterium</taxon>
    </lineage>
</organism>
<keyword evidence="3" id="KW-1185">Reference proteome</keyword>
<dbReference type="EMBL" id="MWQO01000036">
    <property type="protein sequence ID" value="THD09689.1"/>
    <property type="molecule type" value="Genomic_DNA"/>
</dbReference>
<evidence type="ECO:0000313" key="2">
    <source>
        <dbReference type="EMBL" id="THD09689.1"/>
    </source>
</evidence>
<dbReference type="PANTHER" id="PTHR12788:SF10">
    <property type="entry name" value="PROTEIN-TYROSINE SULFOTRANSFERASE"/>
    <property type="match status" value="1"/>
</dbReference>
<dbReference type="Gene3D" id="3.40.50.300">
    <property type="entry name" value="P-loop containing nucleotide triphosphate hydrolases"/>
    <property type="match status" value="1"/>
</dbReference>
<dbReference type="SUPFAM" id="SSF52540">
    <property type="entry name" value="P-loop containing nucleoside triphosphate hydrolases"/>
    <property type="match status" value="1"/>
</dbReference>
<dbReference type="SUPFAM" id="SSF48452">
    <property type="entry name" value="TPR-like"/>
    <property type="match status" value="2"/>
</dbReference>
<gene>
    <name evidence="2" type="ORF">B1806_10165</name>
</gene>
<sequence length="600" mass="67190">MQDIVHALRSGDPAHAEALSRERLRAQPGDENLLVLLALSLHHQSRNEEAVAVHQQLTQLFPDAGLHWANLAVALRQSGHVPEAISACEQGLRAAPDDPELLASLGSMRLRLREYETARDLLLHAHALKPQAADIAIQAAQAALACRDYFAEDLIQGWRGWLPLADGPQFDLAFALMTIGDAAAAQELLEDLVARAPGHLHAIALLASVYERSNRLQDARVLIERIKLQVPDPAGSVAHDIAHSEARLAERAGDFTGARALLDARGPRSPEDFDHYFALAQVCDKLDERTAALQALQTAHALQIEDMRRAAPQRFLPDAPMFPAANYTLSNEDYTAWPQLRAPDTAQSPIFIVGFPRSGTTLLEQMLDAHPALQSMDERPFFNVLGDRLSAAGLRVPRELARMQQSDCDLLREGYWELVRSKIARKPDTQLVDKNPLNMLWLPLIHRLFPNARYILALRDPRDVLLSNYFQNFRSVVLGAVCADVESLARGYVTAMTYWLHHVELFKPQVFVSRYETLVAEPELQARRLAAFLGLMDAQPLLNSQARAQEKGYIATPSYTEVIQPITPRRVNRWQRYREALQPALPILEPMLRHWGYAID</sequence>
<accession>A0A4S3KLN2</accession>
<dbReference type="InterPro" id="IPR019734">
    <property type="entry name" value="TPR_rpt"/>
</dbReference>
<dbReference type="RefSeq" id="WP_081126674.1">
    <property type="nucleotide sequence ID" value="NZ_LDOS01000001.1"/>
</dbReference>
<protein>
    <submittedName>
        <fullName evidence="2">Sulfotransferase</fullName>
    </submittedName>
</protein>
<dbReference type="OrthoDB" id="9766687at2"/>
<dbReference type="InterPro" id="IPR027417">
    <property type="entry name" value="P-loop_NTPase"/>
</dbReference>